<proteinExistence type="predicted"/>
<dbReference type="WBParaSite" id="HCON_00123510-00001">
    <property type="protein sequence ID" value="HCON_00123510-00001"/>
    <property type="gene ID" value="HCON_00123510"/>
</dbReference>
<sequence length="419" mass="47156">RQSPVAVEDCVSKDMDENVDPTEVKSSVASLQREAGRKDEAMEVQDAFDWTDICRSLETTFNIDGFDNTGVGRRRGATITSVTDKGHLLYECLDDCFRNTKLGDIKGIPFPGAFARKPFENVWSAWRIASIFIRSDLSITEKIRLHNERAVMLETQALCAILRLAYDQCTDWTEFICGNQAIVKHPRIEDHNVEEFYEVAFEKVKEDLKEEAQAARPRKIGPIGFAAPESAILLEKDGPRGGVYTRVVKSFESLRNTLADWTTYGTWIIVLPMERKAEGSTIEETVKIAKTHLEEGGRIVTVWTPVTAKTLAEWISMSQLWSTIEATLRKFAGPDQIVTTASNMLCDGKLFLEAGCPETASQFFRLYPGVAAAKYLYENIRCRVPQFQLPFLETERSMRTSTTARGGRVGNSQGRRERA</sequence>
<accession>A0A7I4YR38</accession>
<dbReference type="Proteomes" id="UP000025227">
    <property type="component" value="Unplaced"/>
</dbReference>
<evidence type="ECO:0000256" key="1">
    <source>
        <dbReference type="SAM" id="MobiDB-lite"/>
    </source>
</evidence>
<keyword evidence="2" id="KW-1185">Reference proteome</keyword>
<protein>
    <submittedName>
        <fullName evidence="3">HET domain-containing protein</fullName>
    </submittedName>
</protein>
<dbReference type="OrthoDB" id="5863609at2759"/>
<name>A0A7I4YR38_HAECO</name>
<feature type="region of interest" description="Disordered" evidence="1">
    <location>
        <begin position="399"/>
        <end position="419"/>
    </location>
</feature>
<evidence type="ECO:0000313" key="3">
    <source>
        <dbReference type="WBParaSite" id="HCON_00123510-00001"/>
    </source>
</evidence>
<evidence type="ECO:0000313" key="2">
    <source>
        <dbReference type="Proteomes" id="UP000025227"/>
    </source>
</evidence>
<reference evidence="3" key="1">
    <citation type="submission" date="2020-12" db="UniProtKB">
        <authorList>
            <consortium name="WormBaseParasite"/>
        </authorList>
    </citation>
    <scope>IDENTIFICATION</scope>
    <source>
        <strain evidence="3">MHco3</strain>
    </source>
</reference>
<dbReference type="AlphaFoldDB" id="A0A7I4YR38"/>
<organism evidence="2 3">
    <name type="scientific">Haemonchus contortus</name>
    <name type="common">Barber pole worm</name>
    <dbReference type="NCBI Taxonomy" id="6289"/>
    <lineage>
        <taxon>Eukaryota</taxon>
        <taxon>Metazoa</taxon>
        <taxon>Ecdysozoa</taxon>
        <taxon>Nematoda</taxon>
        <taxon>Chromadorea</taxon>
        <taxon>Rhabditida</taxon>
        <taxon>Rhabditina</taxon>
        <taxon>Rhabditomorpha</taxon>
        <taxon>Strongyloidea</taxon>
        <taxon>Trichostrongylidae</taxon>
        <taxon>Haemonchus</taxon>
    </lineage>
</organism>